<proteinExistence type="predicted"/>
<keyword evidence="11" id="KW-1185">Reference proteome</keyword>
<evidence type="ECO:0000256" key="1">
    <source>
        <dbReference type="ARBA" id="ARBA00004123"/>
    </source>
</evidence>
<dbReference type="GO" id="GO:0006351">
    <property type="term" value="P:DNA-templated transcription"/>
    <property type="evidence" value="ECO:0007669"/>
    <property type="project" value="InterPro"/>
</dbReference>
<keyword evidence="2" id="KW-0479">Metal-binding</keyword>
<evidence type="ECO:0000313" key="11">
    <source>
        <dbReference type="Proteomes" id="UP000070501"/>
    </source>
</evidence>
<dbReference type="PANTHER" id="PTHR47782:SF12">
    <property type="entry name" value="ZN(II)2CYS6 TRANSCRIPTION FACTOR (EUROFUNG)"/>
    <property type="match status" value="1"/>
</dbReference>
<dbReference type="Gene3D" id="4.10.240.10">
    <property type="entry name" value="Zn(2)-C6 fungal-type DNA-binding domain"/>
    <property type="match status" value="1"/>
</dbReference>
<dbReference type="SMART" id="SM00066">
    <property type="entry name" value="GAL4"/>
    <property type="match status" value="1"/>
</dbReference>
<dbReference type="PROSITE" id="PS00463">
    <property type="entry name" value="ZN2_CY6_FUNGAL_1"/>
    <property type="match status" value="1"/>
</dbReference>
<dbReference type="InterPro" id="IPR052202">
    <property type="entry name" value="Yeast_MetPath_Reg"/>
</dbReference>
<evidence type="ECO:0000256" key="7">
    <source>
        <dbReference type="ARBA" id="ARBA00023242"/>
    </source>
</evidence>
<dbReference type="Proteomes" id="UP000070501">
    <property type="component" value="Unassembled WGS sequence"/>
</dbReference>
<dbReference type="STRING" id="196109.A0A136IQX5"/>
<dbReference type="GO" id="GO:0045944">
    <property type="term" value="P:positive regulation of transcription by RNA polymerase II"/>
    <property type="evidence" value="ECO:0007669"/>
    <property type="project" value="TreeGrafter"/>
</dbReference>
<protein>
    <submittedName>
        <fullName evidence="10">Fungal-specific transcription factor domain-domain-containing protein</fullName>
    </submittedName>
</protein>
<organism evidence="10 11">
    <name type="scientific">Microdochium bolleyi</name>
    <dbReference type="NCBI Taxonomy" id="196109"/>
    <lineage>
        <taxon>Eukaryota</taxon>
        <taxon>Fungi</taxon>
        <taxon>Dikarya</taxon>
        <taxon>Ascomycota</taxon>
        <taxon>Pezizomycotina</taxon>
        <taxon>Sordariomycetes</taxon>
        <taxon>Xylariomycetidae</taxon>
        <taxon>Xylariales</taxon>
        <taxon>Microdochiaceae</taxon>
        <taxon>Microdochium</taxon>
    </lineage>
</organism>
<dbReference type="SMART" id="SM00906">
    <property type="entry name" value="Fungal_trans"/>
    <property type="match status" value="1"/>
</dbReference>
<feature type="region of interest" description="Disordered" evidence="8">
    <location>
        <begin position="82"/>
        <end position="106"/>
    </location>
</feature>
<dbReference type="InterPro" id="IPR001138">
    <property type="entry name" value="Zn2Cys6_DnaBD"/>
</dbReference>
<evidence type="ECO:0000256" key="5">
    <source>
        <dbReference type="ARBA" id="ARBA00023125"/>
    </source>
</evidence>
<gene>
    <name evidence="10" type="ORF">Micbo1qcDRAFT_236462</name>
</gene>
<dbReference type="InterPro" id="IPR036864">
    <property type="entry name" value="Zn2-C6_fun-type_DNA-bd_sf"/>
</dbReference>
<evidence type="ECO:0000256" key="8">
    <source>
        <dbReference type="SAM" id="MobiDB-lite"/>
    </source>
</evidence>
<sequence>MPQPPSSPPQPVAQARTSCQRCHKRKKRCDRRLPQCDNCRAALVACSFLDDDRQLGSYPIAFVQGLEARVEELEQQLATLGTASSSSNTGLGTEQQHHQPAQQTSLADELRALSLQAAAERHLGSTSGISFARLTQTVLRRLTPDKADFVFENVLEDNLDTLFAQGSPSTLLDAVASFPQGGFGIGSAPNPFPQPLFGQISLADITDMDVSLATLPLPPETHIRHLVDFYFAHTHTLYPFVPRAEFNNVLASTLADPTDPLAQSPLSLFRIWMVLAIGSTTYSSITLTEESESVLYYSKALEYLEAAFGYGDLAALEVIMLQVCYSFFNQLGPNTWFLVGLAARLAIGMGLHSASTYEGFPFDAVQKRKRLFFSIYMMDRLVSTALGRPFAIHDDDIDVEVFSKHRPWWDHADSFVKPFDDIDDQDVSAASSPTTTRMPDPFKPSLMAIPLHILRLRRIASKIARLVYSNRHGAPPGTIAAQSPTIIQQQDQGEEIIQALHRELIDWRRGMPFPLPDTHPQVPHLSSTWFDLNYYTHLAMLYRPSPLLPQPSASRVATLQDAAAMAIRQAGSMHRQRRFAYNWLNLLSVYTSALALIYATTARPESLSAVLADSKAIDDLQIAVELFDTLAAKFSVASKVKRMVEEIIARYEYLRSNTSAQAADSSNIT</sequence>
<dbReference type="EMBL" id="KQ964263">
    <property type="protein sequence ID" value="KXJ87276.1"/>
    <property type="molecule type" value="Genomic_DNA"/>
</dbReference>
<keyword evidence="4" id="KW-0805">Transcription regulation</keyword>
<keyword evidence="6" id="KW-0804">Transcription</keyword>
<dbReference type="InParanoid" id="A0A136IQX5"/>
<reference evidence="11" key="1">
    <citation type="submission" date="2016-02" db="EMBL/GenBank/DDBJ databases">
        <title>Draft genome sequence of Microdochium bolleyi, a fungal endophyte of beachgrass.</title>
        <authorList>
            <consortium name="DOE Joint Genome Institute"/>
            <person name="David A.S."/>
            <person name="May G."/>
            <person name="Haridas S."/>
            <person name="Lim J."/>
            <person name="Wang M."/>
            <person name="Labutti K."/>
            <person name="Lipzen A."/>
            <person name="Barry K."/>
            <person name="Grigoriev I.V."/>
        </authorList>
    </citation>
    <scope>NUCLEOTIDE SEQUENCE [LARGE SCALE GENOMIC DNA]</scope>
    <source>
        <strain evidence="11">J235TASD1</strain>
    </source>
</reference>
<comment type="subcellular location">
    <subcellularLocation>
        <location evidence="1">Nucleus</location>
    </subcellularLocation>
</comment>
<evidence type="ECO:0000256" key="2">
    <source>
        <dbReference type="ARBA" id="ARBA00022723"/>
    </source>
</evidence>
<name>A0A136IQX5_9PEZI</name>
<keyword evidence="3" id="KW-0862">Zinc</keyword>
<evidence type="ECO:0000256" key="4">
    <source>
        <dbReference type="ARBA" id="ARBA00023015"/>
    </source>
</evidence>
<dbReference type="GO" id="GO:0005634">
    <property type="term" value="C:nucleus"/>
    <property type="evidence" value="ECO:0007669"/>
    <property type="project" value="UniProtKB-SubCell"/>
</dbReference>
<dbReference type="SUPFAM" id="SSF57701">
    <property type="entry name" value="Zn2/Cys6 DNA-binding domain"/>
    <property type="match status" value="1"/>
</dbReference>
<dbReference type="OrthoDB" id="25921at2759"/>
<dbReference type="GO" id="GO:0043565">
    <property type="term" value="F:sequence-specific DNA binding"/>
    <property type="evidence" value="ECO:0007669"/>
    <property type="project" value="TreeGrafter"/>
</dbReference>
<dbReference type="GO" id="GO:0008270">
    <property type="term" value="F:zinc ion binding"/>
    <property type="evidence" value="ECO:0007669"/>
    <property type="project" value="InterPro"/>
</dbReference>
<dbReference type="CDD" id="cd12148">
    <property type="entry name" value="fungal_TF_MHR"/>
    <property type="match status" value="1"/>
</dbReference>
<evidence type="ECO:0000256" key="6">
    <source>
        <dbReference type="ARBA" id="ARBA00023163"/>
    </source>
</evidence>
<dbReference type="PANTHER" id="PTHR47782">
    <property type="entry name" value="ZN(II)2CYS6 TRANSCRIPTION FACTOR (EUROFUNG)-RELATED"/>
    <property type="match status" value="1"/>
</dbReference>
<dbReference type="CDD" id="cd00067">
    <property type="entry name" value="GAL4"/>
    <property type="match status" value="1"/>
</dbReference>
<feature type="domain" description="Zn(2)-C6 fungal-type" evidence="9">
    <location>
        <begin position="18"/>
        <end position="48"/>
    </location>
</feature>
<dbReference type="AlphaFoldDB" id="A0A136IQX5"/>
<keyword evidence="5" id="KW-0238">DNA-binding</keyword>
<dbReference type="GO" id="GO:0000981">
    <property type="term" value="F:DNA-binding transcription factor activity, RNA polymerase II-specific"/>
    <property type="evidence" value="ECO:0007669"/>
    <property type="project" value="InterPro"/>
</dbReference>
<dbReference type="Pfam" id="PF00172">
    <property type="entry name" value="Zn_clus"/>
    <property type="match status" value="1"/>
</dbReference>
<evidence type="ECO:0000313" key="10">
    <source>
        <dbReference type="EMBL" id="KXJ87276.1"/>
    </source>
</evidence>
<dbReference type="Pfam" id="PF04082">
    <property type="entry name" value="Fungal_trans"/>
    <property type="match status" value="1"/>
</dbReference>
<evidence type="ECO:0000259" key="9">
    <source>
        <dbReference type="PROSITE" id="PS50048"/>
    </source>
</evidence>
<keyword evidence="7" id="KW-0539">Nucleus</keyword>
<dbReference type="PROSITE" id="PS50048">
    <property type="entry name" value="ZN2_CY6_FUNGAL_2"/>
    <property type="match status" value="1"/>
</dbReference>
<dbReference type="InterPro" id="IPR007219">
    <property type="entry name" value="XnlR_reg_dom"/>
</dbReference>
<accession>A0A136IQX5</accession>
<evidence type="ECO:0000256" key="3">
    <source>
        <dbReference type="ARBA" id="ARBA00022833"/>
    </source>
</evidence>